<dbReference type="RefSeq" id="WP_113608178.1">
    <property type="nucleotide sequence ID" value="NZ_POAF01000019.1"/>
</dbReference>
<comment type="caution">
    <text evidence="1">The sequence shown here is derived from an EMBL/GenBank/DDBJ whole genome shotgun (WGS) entry which is preliminary data.</text>
</comment>
<organism evidence="1 2">
    <name type="scientific">Glutamicibacter soli</name>
    <dbReference type="NCBI Taxonomy" id="453836"/>
    <lineage>
        <taxon>Bacteria</taxon>
        <taxon>Bacillati</taxon>
        <taxon>Actinomycetota</taxon>
        <taxon>Actinomycetes</taxon>
        <taxon>Micrococcales</taxon>
        <taxon>Micrococcaceae</taxon>
        <taxon>Glutamicibacter</taxon>
    </lineage>
</organism>
<evidence type="ECO:0000313" key="2">
    <source>
        <dbReference type="Proteomes" id="UP000252167"/>
    </source>
</evidence>
<gene>
    <name evidence="1" type="ORF">C1H84_17830</name>
</gene>
<keyword evidence="1" id="KW-0255">Endonuclease</keyword>
<proteinExistence type="predicted"/>
<dbReference type="AlphaFoldDB" id="A0A365Y7P6"/>
<protein>
    <submittedName>
        <fullName evidence="1">HNH endonuclease</fullName>
    </submittedName>
</protein>
<sequence>MYEAMQQRHRPPVPPVHTECTAVLTALSTQLARTLECGSTADCAAAIEELTALTAGYDYLKAMLAHQLEKEVFRTNENNGTHANDLTRGAASTVALARKRDPRGHRSYLANARILAEDTPFLAQRFALGELTEPQAMAILTPLQDVNAARRTAFDTHFRATPDLFDGMGPKQISETVTQYTLQFESHTKSYRIKEAGTDRYLRFTKDRDCIRVNGKLPLAAGTALQQHLRQESRRLRQHGDPRTRTQLQADLFTAYPLAGHPDKLPLALNIKLVMTDKTLFLGDRTPAYLEGYGYIPAQHARELIAGAEIRNEDYFHHYPDAHDDLALRIETFPDIQRLYTAPGDSELIAMDSTARAFPPGLKEFIKIRDKHCRTPYCDGLVEEVDHVIQHHLGGPTNVLNADGRCALCNKAKESPNWVEVPVGEFSHSIRINPGTGAYYRSVAPPVTGYRHRQFPDLLTQSKWVRGKPWTREELEDPLEDPDP</sequence>
<reference evidence="1 2" key="1">
    <citation type="submission" date="2018-01" db="EMBL/GenBank/DDBJ databases">
        <title>Glutamicibacter soli strain NHPC-3 Whole genome sequence and assembly.</title>
        <authorList>
            <person name="Choudhury P."/>
            <person name="Gupta D."/>
            <person name="Sengupta K."/>
            <person name="Jawed A."/>
            <person name="Sultana N."/>
            <person name="Saha P."/>
        </authorList>
    </citation>
    <scope>NUCLEOTIDE SEQUENCE [LARGE SCALE GENOMIC DNA]</scope>
    <source>
        <strain evidence="1 2">NHPC-3</strain>
    </source>
</reference>
<dbReference type="CDD" id="cd00085">
    <property type="entry name" value="HNHc"/>
    <property type="match status" value="1"/>
</dbReference>
<dbReference type="EMBL" id="POAF01000019">
    <property type="protein sequence ID" value="RBL98436.1"/>
    <property type="molecule type" value="Genomic_DNA"/>
</dbReference>
<keyword evidence="1" id="KW-0540">Nuclease</keyword>
<evidence type="ECO:0000313" key="1">
    <source>
        <dbReference type="EMBL" id="RBL98436.1"/>
    </source>
</evidence>
<name>A0A365Y7P6_9MICC</name>
<dbReference type="InterPro" id="IPR003615">
    <property type="entry name" value="HNH_nuc"/>
</dbReference>
<keyword evidence="2" id="KW-1185">Reference proteome</keyword>
<keyword evidence="1" id="KW-0378">Hydrolase</keyword>
<dbReference type="Proteomes" id="UP000252167">
    <property type="component" value="Unassembled WGS sequence"/>
</dbReference>
<accession>A0A365Y7P6</accession>
<dbReference type="GO" id="GO:0004519">
    <property type="term" value="F:endonuclease activity"/>
    <property type="evidence" value="ECO:0007669"/>
    <property type="project" value="UniProtKB-KW"/>
</dbReference>